<feature type="domain" description="Reverse transcriptase" evidence="13">
    <location>
        <begin position="365"/>
        <end position="543"/>
    </location>
</feature>
<accession>A0A1B6H651</accession>
<dbReference type="Pfam" id="PF00078">
    <property type="entry name" value="RVT_1"/>
    <property type="match status" value="1"/>
</dbReference>
<dbReference type="InterPro" id="IPR001878">
    <property type="entry name" value="Znf_CCHC"/>
</dbReference>
<evidence type="ECO:0000256" key="7">
    <source>
        <dbReference type="ARBA" id="ARBA00022759"/>
    </source>
</evidence>
<dbReference type="PROSITE" id="PS50158">
    <property type="entry name" value="ZF_CCHC"/>
    <property type="match status" value="1"/>
</dbReference>
<dbReference type="Gene3D" id="2.40.70.10">
    <property type="entry name" value="Acid Proteases"/>
    <property type="match status" value="1"/>
</dbReference>
<dbReference type="InterPro" id="IPR036397">
    <property type="entry name" value="RNaseH_sf"/>
</dbReference>
<keyword evidence="5" id="KW-0540">Nuclease</keyword>
<dbReference type="InterPro" id="IPR012337">
    <property type="entry name" value="RNaseH-like_sf"/>
</dbReference>
<dbReference type="InterPro" id="IPR041577">
    <property type="entry name" value="RT_RNaseH_2"/>
</dbReference>
<dbReference type="GO" id="GO:0015074">
    <property type="term" value="P:DNA integration"/>
    <property type="evidence" value="ECO:0007669"/>
    <property type="project" value="InterPro"/>
</dbReference>
<protein>
    <recommendedName>
        <fullName evidence="1">RNA-directed DNA polymerase</fullName>
        <ecNumber evidence="1">2.7.7.49</ecNumber>
    </recommendedName>
</protein>
<dbReference type="PANTHER" id="PTHR37984">
    <property type="entry name" value="PROTEIN CBG26694"/>
    <property type="match status" value="1"/>
</dbReference>
<dbReference type="GO" id="GO:0006508">
    <property type="term" value="P:proteolysis"/>
    <property type="evidence" value="ECO:0007669"/>
    <property type="project" value="UniProtKB-KW"/>
</dbReference>
<dbReference type="InterPro" id="IPR001584">
    <property type="entry name" value="Integrase_cat-core"/>
</dbReference>
<dbReference type="Gene3D" id="1.10.340.70">
    <property type="match status" value="1"/>
</dbReference>
<dbReference type="Pfam" id="PF17919">
    <property type="entry name" value="RT_RNaseH_2"/>
    <property type="match status" value="1"/>
</dbReference>
<dbReference type="GO" id="GO:0003964">
    <property type="term" value="F:RNA-directed DNA polymerase activity"/>
    <property type="evidence" value="ECO:0007669"/>
    <property type="project" value="UniProtKB-EC"/>
</dbReference>
<organism evidence="15">
    <name type="scientific">Homalodisca liturata</name>
    <dbReference type="NCBI Taxonomy" id="320908"/>
    <lineage>
        <taxon>Eukaryota</taxon>
        <taxon>Metazoa</taxon>
        <taxon>Ecdysozoa</taxon>
        <taxon>Arthropoda</taxon>
        <taxon>Hexapoda</taxon>
        <taxon>Insecta</taxon>
        <taxon>Pterygota</taxon>
        <taxon>Neoptera</taxon>
        <taxon>Paraneoptera</taxon>
        <taxon>Hemiptera</taxon>
        <taxon>Auchenorrhyncha</taxon>
        <taxon>Membracoidea</taxon>
        <taxon>Cicadellidae</taxon>
        <taxon>Cicadellinae</taxon>
        <taxon>Proconiini</taxon>
        <taxon>Homalodisca</taxon>
    </lineage>
</organism>
<evidence type="ECO:0000256" key="4">
    <source>
        <dbReference type="ARBA" id="ARBA00022695"/>
    </source>
</evidence>
<keyword evidence="6" id="KW-0064">Aspartyl protease</keyword>
<evidence type="ECO:0000259" key="12">
    <source>
        <dbReference type="PROSITE" id="PS50158"/>
    </source>
</evidence>
<keyword evidence="10" id="KW-0863">Zinc-finger</keyword>
<evidence type="ECO:0000313" key="15">
    <source>
        <dbReference type="EMBL" id="JAS70118.1"/>
    </source>
</evidence>
<keyword evidence="3" id="KW-0808">Transferase</keyword>
<keyword evidence="8" id="KW-0238">DNA-binding</keyword>
<keyword evidence="10" id="KW-0862">Zinc</keyword>
<evidence type="ECO:0000256" key="8">
    <source>
        <dbReference type="ARBA" id="ARBA00023125"/>
    </source>
</evidence>
<proteinExistence type="predicted"/>
<evidence type="ECO:0000256" key="10">
    <source>
        <dbReference type="PROSITE-ProRule" id="PRU00047"/>
    </source>
</evidence>
<dbReference type="PROSITE" id="PS50878">
    <property type="entry name" value="RT_POL"/>
    <property type="match status" value="1"/>
</dbReference>
<feature type="domain" description="Integrase catalytic" evidence="14">
    <location>
        <begin position="920"/>
        <end position="1072"/>
    </location>
</feature>
<evidence type="ECO:0000259" key="14">
    <source>
        <dbReference type="PROSITE" id="PS50994"/>
    </source>
</evidence>
<dbReference type="Gene3D" id="3.10.10.10">
    <property type="entry name" value="HIV Type 1 Reverse Transcriptase, subunit A, domain 1"/>
    <property type="match status" value="1"/>
</dbReference>
<dbReference type="PANTHER" id="PTHR37984:SF5">
    <property type="entry name" value="PROTEIN NYNRIN-LIKE"/>
    <property type="match status" value="1"/>
</dbReference>
<dbReference type="SUPFAM" id="SSF50630">
    <property type="entry name" value="Acid proteases"/>
    <property type="match status" value="1"/>
</dbReference>
<dbReference type="Pfam" id="PF17921">
    <property type="entry name" value="Integrase_H2C2"/>
    <property type="match status" value="1"/>
</dbReference>
<feature type="non-terminal residue" evidence="15">
    <location>
        <position position="1188"/>
    </location>
</feature>
<dbReference type="InterPro" id="IPR021109">
    <property type="entry name" value="Peptidase_aspartic_dom_sf"/>
</dbReference>
<feature type="domain" description="CCHC-type" evidence="12">
    <location>
        <begin position="66"/>
        <end position="80"/>
    </location>
</feature>
<name>A0A1B6H651_9HEMI</name>
<dbReference type="SMART" id="SM00343">
    <property type="entry name" value="ZnF_C2HC"/>
    <property type="match status" value="2"/>
</dbReference>
<dbReference type="Gene3D" id="3.30.70.270">
    <property type="match status" value="2"/>
</dbReference>
<feature type="non-terminal residue" evidence="15">
    <location>
        <position position="1"/>
    </location>
</feature>
<reference evidence="15" key="1">
    <citation type="submission" date="2015-11" db="EMBL/GenBank/DDBJ databases">
        <title>De novo transcriptome assembly of four potential Pierce s Disease insect vectors from Arizona vineyards.</title>
        <authorList>
            <person name="Tassone E.E."/>
        </authorList>
    </citation>
    <scope>NUCLEOTIDE SEQUENCE</scope>
</reference>
<dbReference type="CDD" id="cd09274">
    <property type="entry name" value="RNase_HI_RT_Ty3"/>
    <property type="match status" value="1"/>
</dbReference>
<dbReference type="InterPro" id="IPR036875">
    <property type="entry name" value="Znf_CCHC_sf"/>
</dbReference>
<dbReference type="SUPFAM" id="SSF57756">
    <property type="entry name" value="Retrovirus zinc finger-like domains"/>
    <property type="match status" value="1"/>
</dbReference>
<evidence type="ECO:0000256" key="5">
    <source>
        <dbReference type="ARBA" id="ARBA00022722"/>
    </source>
</evidence>
<evidence type="ECO:0000256" key="9">
    <source>
        <dbReference type="ARBA" id="ARBA00023268"/>
    </source>
</evidence>
<evidence type="ECO:0000256" key="11">
    <source>
        <dbReference type="SAM" id="MobiDB-lite"/>
    </source>
</evidence>
<dbReference type="GO" id="GO:0042575">
    <property type="term" value="C:DNA polymerase complex"/>
    <property type="evidence" value="ECO:0007669"/>
    <property type="project" value="UniProtKB-ARBA"/>
</dbReference>
<dbReference type="Gene3D" id="3.30.420.10">
    <property type="entry name" value="Ribonuclease H-like superfamily/Ribonuclease H"/>
    <property type="match status" value="1"/>
</dbReference>
<evidence type="ECO:0000256" key="1">
    <source>
        <dbReference type="ARBA" id="ARBA00012493"/>
    </source>
</evidence>
<dbReference type="GO" id="GO:0004190">
    <property type="term" value="F:aspartic-type endopeptidase activity"/>
    <property type="evidence" value="ECO:0007669"/>
    <property type="project" value="UniProtKB-KW"/>
</dbReference>
<dbReference type="FunFam" id="3.30.70.270:FF:000020">
    <property type="entry name" value="Transposon Tf2-6 polyprotein-like Protein"/>
    <property type="match status" value="1"/>
</dbReference>
<evidence type="ECO:0000259" key="13">
    <source>
        <dbReference type="PROSITE" id="PS50878"/>
    </source>
</evidence>
<evidence type="ECO:0000256" key="3">
    <source>
        <dbReference type="ARBA" id="ARBA00022679"/>
    </source>
</evidence>
<dbReference type="SUPFAM" id="SSF53098">
    <property type="entry name" value="Ribonuclease H-like"/>
    <property type="match status" value="1"/>
</dbReference>
<evidence type="ECO:0000256" key="2">
    <source>
        <dbReference type="ARBA" id="ARBA00022670"/>
    </source>
</evidence>
<dbReference type="InterPro" id="IPR043502">
    <property type="entry name" value="DNA/RNA_pol_sf"/>
</dbReference>
<dbReference type="CDD" id="cd01647">
    <property type="entry name" value="RT_LTR"/>
    <property type="match status" value="1"/>
</dbReference>
<dbReference type="PROSITE" id="PS50994">
    <property type="entry name" value="INTEGRASE"/>
    <property type="match status" value="1"/>
</dbReference>
<dbReference type="Pfam" id="PF00665">
    <property type="entry name" value="rve"/>
    <property type="match status" value="1"/>
</dbReference>
<dbReference type="InterPro" id="IPR041588">
    <property type="entry name" value="Integrase_H2C2"/>
</dbReference>
<dbReference type="GO" id="GO:0004519">
    <property type="term" value="F:endonuclease activity"/>
    <property type="evidence" value="ECO:0007669"/>
    <property type="project" value="UniProtKB-KW"/>
</dbReference>
<keyword evidence="2" id="KW-0645">Protease</keyword>
<sequence length="1188" mass="135261">ETTLTFDQAVKIVCSVEAAEKNAAALTVNGGSRVQRMAAHHHPHVRVGGSGGSASYNARHEVKVQCTCCGQCGHYRKQCKLFGVVCHKCGKRNHISKVCRSTEISKLPDNQLSKVKKGISYQSNFQNKKNKDYKKHNFVNDSSELSDSNNSKNYVQSDENLESYVEDIQNLFKVNETHGERIRVDPIKIKVLVQGRETIFEVDTGASVTVCSENFYENNFSSCKLLENDLTLSSYTNEPIIPVGKVNVDVCYEKIHKCLDLYVIRGGSHPLMGRDWLKVLGVDISFKNNLCVINRPIDNKANFETMTSELTNQFPEVFTEKLGQYTGEPVKLNLKENARPRYFKPRPIPFSLKSKVEKELQRLVDEQVLIPVSSSEWGTPIVPVLKKNGEIRLCGDFKVTLNQYLEVDKYPIPRIEDLFANLQHGERFSKIDLSQAYMQLKLDSESQKLCTISTHKGLFSYCRMPYGISSAPGIFQRVIEQSLHNLEGISVFMDDILITAPNNETHVSRLQEVCKRLSEKGFTVKKDKCTFFVDKIEYLGFSIDKDGLHTSESKIKAINQAPVPKSVTQVKAFIGLVNYYGKFINNLSTILSPLYNLLKKDVPFDFDEKCLKSFSHVKDVLTKAPVLAHYDSKLPVKLAVDASSTGLGCVLSIITPEGVEKPIAYHSRTLSPAECQYSQIDKEALAVVYGVRKFHQYLYGRKFTLCTDHKPLISIFGPKKGLPVFAASRLQRYALFLSGYNFDVQYVRSEKHGNADALSRLPLSTKHVVNNNNEPRWKGTYLHCIAESSVPLTFEDVKAETQNDPIIKQIHNYVMYGWPNFLSGENRELLPYFQRKDELTVEHGIVMWGYKIVVPNKLRSYVLNELHASHLGIVKMKSVARSYIWWPNIDENIESLANNCSSCLMERSSPSKSNLHVWHYPSMPWERLHIDYLGPFKDKTYLVVIDAYTKWLEVFEVGSTSAKLAIEKLRELFSRFGLPVTIHSDNGPPFTSVEFKNFMQLNGIRHTFSPAYHPQSNGQAENSVKYAKRKIRLAFQENIDTKVALNRMLFDYRNSVHNTTNETPAKLMFNRPLRCRLDLLRPNVARTVQLKQDKQKEYFGGRKTRILFPNQSVLVRDYRSKDKWIEGIVIKQLNNVMYSVMTKTGLIWSRHIDQLIGLHSSIVDSDSQIPPSQDRTVAERETGAQCPP</sequence>
<dbReference type="InterPro" id="IPR043128">
    <property type="entry name" value="Rev_trsase/Diguanyl_cyclase"/>
</dbReference>
<gene>
    <name evidence="15" type="ORF">g.33065</name>
</gene>
<dbReference type="AlphaFoldDB" id="A0A1B6H651"/>
<feature type="region of interest" description="Disordered" evidence="11">
    <location>
        <begin position="1165"/>
        <end position="1188"/>
    </location>
</feature>
<dbReference type="InterPro" id="IPR000477">
    <property type="entry name" value="RT_dom"/>
</dbReference>
<keyword evidence="10" id="KW-0479">Metal-binding</keyword>
<dbReference type="EC" id="2.7.7.49" evidence="1"/>
<dbReference type="GO" id="GO:0008270">
    <property type="term" value="F:zinc ion binding"/>
    <property type="evidence" value="ECO:0007669"/>
    <property type="project" value="UniProtKB-KW"/>
</dbReference>
<evidence type="ECO:0000256" key="6">
    <source>
        <dbReference type="ARBA" id="ARBA00022750"/>
    </source>
</evidence>
<dbReference type="FunFam" id="3.30.420.10:FF:000063">
    <property type="entry name" value="Retrovirus-related Pol polyprotein from transposon 297-like Protein"/>
    <property type="match status" value="1"/>
</dbReference>
<keyword evidence="9" id="KW-0511">Multifunctional enzyme</keyword>
<dbReference type="EMBL" id="GECU01037588">
    <property type="protein sequence ID" value="JAS70118.1"/>
    <property type="molecule type" value="Transcribed_RNA"/>
</dbReference>
<dbReference type="FunFam" id="1.10.340.70:FF:000003">
    <property type="entry name" value="Protein CBG25708"/>
    <property type="match status" value="1"/>
</dbReference>
<dbReference type="InterPro" id="IPR050951">
    <property type="entry name" value="Retrovirus_Pol_polyprotein"/>
</dbReference>
<feature type="compositionally biased region" description="Polar residues" evidence="11">
    <location>
        <begin position="1165"/>
        <end position="1175"/>
    </location>
</feature>
<keyword evidence="7" id="KW-0255">Endonuclease</keyword>
<keyword evidence="7" id="KW-0378">Hydrolase</keyword>
<keyword evidence="4" id="KW-0548">Nucleotidyltransferase</keyword>
<dbReference type="GO" id="GO:0003677">
    <property type="term" value="F:DNA binding"/>
    <property type="evidence" value="ECO:0007669"/>
    <property type="project" value="UniProtKB-KW"/>
</dbReference>
<dbReference type="SUPFAM" id="SSF56672">
    <property type="entry name" value="DNA/RNA polymerases"/>
    <property type="match status" value="1"/>
</dbReference>